<dbReference type="Proteomes" id="UP000305654">
    <property type="component" value="Unassembled WGS sequence"/>
</dbReference>
<evidence type="ECO:0000313" key="1">
    <source>
        <dbReference type="EMBL" id="TLU71062.1"/>
    </source>
</evidence>
<comment type="caution">
    <text evidence="1">The sequence shown here is derived from an EMBL/GenBank/DDBJ whole genome shotgun (WGS) entry which is preliminary data.</text>
</comment>
<dbReference type="AlphaFoldDB" id="A0A5R9J0J9"/>
<gene>
    <name evidence="1" type="ORF">FE263_17945</name>
</gene>
<dbReference type="EMBL" id="VCDI01000008">
    <property type="protein sequence ID" value="TLU71062.1"/>
    <property type="molecule type" value="Genomic_DNA"/>
</dbReference>
<sequence length="214" mass="23074">MHQDPELEVTPLASYLQNTEPGISCRTSPVQVLEEYVSMFSMKTHHLARIAALAALPALSLVSGCASTGIVSSSNPSRDAPRAWRDYDQLPVRILGSIPGKSQAELASLFPSAPESTADSGRHIVFYVNASQLPAKSNLCSDPESFRAGSQAGDLASVTGALCDGQREVTRASGNVRSVDQSPRWLFKNFDLIRYQLYQALYPGANNPASYQQG</sequence>
<accession>A0A5R9J0J9</accession>
<protein>
    <submittedName>
        <fullName evidence="1">Uncharacterized protein</fullName>
    </submittedName>
</protein>
<keyword evidence="2" id="KW-1185">Reference proteome</keyword>
<organism evidence="1 2">
    <name type="scientific">Lichenicoccus roseus</name>
    <dbReference type="NCBI Taxonomy" id="2683649"/>
    <lineage>
        <taxon>Bacteria</taxon>
        <taxon>Pseudomonadati</taxon>
        <taxon>Pseudomonadota</taxon>
        <taxon>Alphaproteobacteria</taxon>
        <taxon>Acetobacterales</taxon>
        <taxon>Acetobacteraceae</taxon>
        <taxon>Lichenicoccus</taxon>
    </lineage>
</organism>
<dbReference type="RefSeq" id="WP_138327418.1">
    <property type="nucleotide sequence ID" value="NZ_VCDI01000008.1"/>
</dbReference>
<proteinExistence type="predicted"/>
<reference evidence="1 2" key="1">
    <citation type="submission" date="2019-05" db="EMBL/GenBank/DDBJ databases">
        <authorList>
            <person name="Pankratov T."/>
            <person name="Grouzdev D."/>
        </authorList>
    </citation>
    <scope>NUCLEOTIDE SEQUENCE [LARGE SCALE GENOMIC DNA]</scope>
    <source>
        <strain evidence="1 2">KEBCLARHB70R</strain>
    </source>
</reference>
<name>A0A5R9J0J9_9PROT</name>
<evidence type="ECO:0000313" key="2">
    <source>
        <dbReference type="Proteomes" id="UP000305654"/>
    </source>
</evidence>
<dbReference type="OrthoDB" id="7278320at2"/>